<organism evidence="2 3">
    <name type="scientific">Blastopirellula marina DSM 3645</name>
    <dbReference type="NCBI Taxonomy" id="314230"/>
    <lineage>
        <taxon>Bacteria</taxon>
        <taxon>Pseudomonadati</taxon>
        <taxon>Planctomycetota</taxon>
        <taxon>Planctomycetia</taxon>
        <taxon>Pirellulales</taxon>
        <taxon>Pirellulaceae</taxon>
        <taxon>Blastopirellula</taxon>
    </lineage>
</organism>
<gene>
    <name evidence="2" type="ORF">DSM3645_01155</name>
</gene>
<accession>A3ZM73</accession>
<reference evidence="2 3" key="1">
    <citation type="submission" date="2006-02" db="EMBL/GenBank/DDBJ databases">
        <authorList>
            <person name="Amann R."/>
            <person name="Ferriera S."/>
            <person name="Johnson J."/>
            <person name="Kravitz S."/>
            <person name="Halpern A."/>
            <person name="Remington K."/>
            <person name="Beeson K."/>
            <person name="Tran B."/>
            <person name="Rogers Y.-H."/>
            <person name="Friedman R."/>
            <person name="Venter J.C."/>
        </authorList>
    </citation>
    <scope>NUCLEOTIDE SEQUENCE [LARGE SCALE GENOMIC DNA]</scope>
    <source>
        <strain evidence="2 3">DSM 3645</strain>
    </source>
</reference>
<dbReference type="Proteomes" id="UP000004358">
    <property type="component" value="Unassembled WGS sequence"/>
</dbReference>
<sequence>MNRTTLLLLLLSANFLVGCQTWRPWRQKSTVEAMESESADESEGRTSMDSVTEEVSGFSKAFRGDGGGDSGTGLSSRSRDIEKRLGYK</sequence>
<evidence type="ECO:0000313" key="2">
    <source>
        <dbReference type="EMBL" id="EAQ82279.1"/>
    </source>
</evidence>
<dbReference type="EMBL" id="AANZ01000002">
    <property type="protein sequence ID" value="EAQ82279.1"/>
    <property type="molecule type" value="Genomic_DNA"/>
</dbReference>
<dbReference type="AlphaFoldDB" id="A3ZM73"/>
<evidence type="ECO:0000256" key="1">
    <source>
        <dbReference type="SAM" id="MobiDB-lite"/>
    </source>
</evidence>
<protein>
    <submittedName>
        <fullName evidence="2">Uncharacterized protein</fullName>
    </submittedName>
</protein>
<dbReference type="RefSeq" id="WP_002650121.1">
    <property type="nucleotide sequence ID" value="NZ_AANZ01000002.1"/>
</dbReference>
<feature type="compositionally biased region" description="Basic and acidic residues" evidence="1">
    <location>
        <begin position="77"/>
        <end position="88"/>
    </location>
</feature>
<proteinExistence type="predicted"/>
<comment type="caution">
    <text evidence="2">The sequence shown here is derived from an EMBL/GenBank/DDBJ whole genome shotgun (WGS) entry which is preliminary data.</text>
</comment>
<name>A3ZM73_9BACT</name>
<evidence type="ECO:0000313" key="3">
    <source>
        <dbReference type="Proteomes" id="UP000004358"/>
    </source>
</evidence>
<dbReference type="HOGENOM" id="CLU_2462908_0_0_0"/>
<dbReference type="PROSITE" id="PS51257">
    <property type="entry name" value="PROKAR_LIPOPROTEIN"/>
    <property type="match status" value="1"/>
</dbReference>
<feature type="region of interest" description="Disordered" evidence="1">
    <location>
        <begin position="28"/>
        <end position="88"/>
    </location>
</feature>